<dbReference type="InterPro" id="IPR008311">
    <property type="entry name" value="UCP028101"/>
</dbReference>
<dbReference type="AlphaFoldDB" id="A0A437R965"/>
<keyword evidence="3" id="KW-1185">Reference proteome</keyword>
<name>A0A437R965_9BURK</name>
<dbReference type="SUPFAM" id="SSF63829">
    <property type="entry name" value="Calcium-dependent phosphotriesterase"/>
    <property type="match status" value="1"/>
</dbReference>
<gene>
    <name evidence="2" type="ORF">EOE66_20095</name>
</gene>
<evidence type="ECO:0000256" key="1">
    <source>
        <dbReference type="SAM" id="SignalP"/>
    </source>
</evidence>
<evidence type="ECO:0000313" key="2">
    <source>
        <dbReference type="EMBL" id="RVU43255.1"/>
    </source>
</evidence>
<reference evidence="2 3" key="1">
    <citation type="submission" date="2019-01" db="EMBL/GenBank/DDBJ databases">
        <authorList>
            <person name="Chen W.-M."/>
        </authorList>
    </citation>
    <scope>NUCLEOTIDE SEQUENCE [LARGE SCALE GENOMIC DNA]</scope>
    <source>
        <strain evidence="2 3">KYPY4</strain>
    </source>
</reference>
<feature type="chain" id="PRO_5019084626" evidence="1">
    <location>
        <begin position="30"/>
        <end position="395"/>
    </location>
</feature>
<protein>
    <submittedName>
        <fullName evidence="2">DUF1513 domain-containing protein</fullName>
    </submittedName>
</protein>
<dbReference type="Gene3D" id="2.130.10.10">
    <property type="entry name" value="YVTN repeat-like/Quinoprotein amine dehydrogenase"/>
    <property type="match status" value="1"/>
</dbReference>
<comment type="caution">
    <text evidence="2">The sequence shown here is derived from an EMBL/GenBank/DDBJ whole genome shotgun (WGS) entry which is preliminary data.</text>
</comment>
<dbReference type="Pfam" id="PF07433">
    <property type="entry name" value="DUF1513"/>
    <property type="match status" value="1"/>
</dbReference>
<accession>A0A437R965</accession>
<evidence type="ECO:0000313" key="3">
    <source>
        <dbReference type="Proteomes" id="UP000285575"/>
    </source>
</evidence>
<dbReference type="Proteomes" id="UP000285575">
    <property type="component" value="Unassembled WGS sequence"/>
</dbReference>
<organism evidence="2 3">
    <name type="scientific">Rubrivivax rivuli</name>
    <dbReference type="NCBI Taxonomy" id="1862385"/>
    <lineage>
        <taxon>Bacteria</taxon>
        <taxon>Pseudomonadati</taxon>
        <taxon>Pseudomonadota</taxon>
        <taxon>Betaproteobacteria</taxon>
        <taxon>Burkholderiales</taxon>
        <taxon>Sphaerotilaceae</taxon>
        <taxon>Rubrivivax</taxon>
    </lineage>
</organism>
<keyword evidence="1" id="KW-0732">Signal</keyword>
<feature type="signal peptide" evidence="1">
    <location>
        <begin position="1"/>
        <end position="29"/>
    </location>
</feature>
<dbReference type="InterPro" id="IPR015943">
    <property type="entry name" value="WD40/YVTN_repeat-like_dom_sf"/>
</dbReference>
<sequence>MIARRTALKALQAPWLPLLAGTVARPAWAQADEAPAPPVLQRIASAWRVAGATAPDSGDRVGLLQVHWAEGRVQVLAEQAVPSRAHGLLPLADGGFLAVANRPGRWLMRCDAQGAVVQRITTDHERPARTFNGHVETSADSQWLYTTETDPATGAGWISVRDPQTLARVAEFSSHGIDPHQLLRGPGAMAGRLMVAVGGIVRDRLGRKLDEPMEPALVQLDASTGALLGRWTLPDAQLSLRHIAWAQHPLPRLGVALQAEHAQPALRGAAPVLAVWEADARGDGGHLALRGDSAAAVAQSGGYAGDIAAGPGGGFVLSAQKQGRALWWHPSLPADYTTVAQVTEPCGLLTLPDGRGVALSAGRGLALWHLRAAPRMLAWPGVRVPDNHWVALGRA</sequence>
<proteinExistence type="predicted"/>
<dbReference type="RefSeq" id="WP_128230540.1">
    <property type="nucleotide sequence ID" value="NZ_SACR01000007.1"/>
</dbReference>
<dbReference type="EMBL" id="SACR01000007">
    <property type="protein sequence ID" value="RVU43255.1"/>
    <property type="molecule type" value="Genomic_DNA"/>
</dbReference>
<dbReference type="OrthoDB" id="5624218at2"/>